<dbReference type="EMBL" id="KZ805324">
    <property type="protein sequence ID" value="PVI04158.1"/>
    <property type="molecule type" value="Genomic_DNA"/>
</dbReference>
<accession>A0A2V1E0S6</accession>
<feature type="region of interest" description="Disordered" evidence="1">
    <location>
        <begin position="1"/>
        <end position="74"/>
    </location>
</feature>
<feature type="compositionally biased region" description="Polar residues" evidence="1">
    <location>
        <begin position="30"/>
        <end position="45"/>
    </location>
</feature>
<evidence type="ECO:0000313" key="3">
    <source>
        <dbReference type="Proteomes" id="UP000244855"/>
    </source>
</evidence>
<keyword evidence="3" id="KW-1185">Reference proteome</keyword>
<proteinExistence type="predicted"/>
<dbReference type="AlphaFoldDB" id="A0A2V1E0S6"/>
<evidence type="ECO:0000256" key="1">
    <source>
        <dbReference type="SAM" id="MobiDB-lite"/>
    </source>
</evidence>
<dbReference type="Proteomes" id="UP000244855">
    <property type="component" value="Unassembled WGS sequence"/>
</dbReference>
<organism evidence="2 3">
    <name type="scientific">Periconia macrospinosa</name>
    <dbReference type="NCBI Taxonomy" id="97972"/>
    <lineage>
        <taxon>Eukaryota</taxon>
        <taxon>Fungi</taxon>
        <taxon>Dikarya</taxon>
        <taxon>Ascomycota</taxon>
        <taxon>Pezizomycotina</taxon>
        <taxon>Dothideomycetes</taxon>
        <taxon>Pleosporomycetidae</taxon>
        <taxon>Pleosporales</taxon>
        <taxon>Massarineae</taxon>
        <taxon>Periconiaceae</taxon>
        <taxon>Periconia</taxon>
    </lineage>
</organism>
<name>A0A2V1E0S6_9PLEO</name>
<evidence type="ECO:0000313" key="2">
    <source>
        <dbReference type="EMBL" id="PVI04158.1"/>
    </source>
</evidence>
<protein>
    <submittedName>
        <fullName evidence="2">Uncharacterized protein</fullName>
    </submittedName>
</protein>
<gene>
    <name evidence="2" type="ORF">DM02DRAFT_202737</name>
</gene>
<feature type="compositionally biased region" description="Basic residues" evidence="1">
    <location>
        <begin position="46"/>
        <end position="62"/>
    </location>
</feature>
<sequence>MKRSIPAALTSPTQAPLHLCRSHRPVHAANSRSVSRSAKPNSSRPATRKAMSRATRKRRSEKSRKVTSGSRGCSKVSMRVVATAMATRLKVGAL</sequence>
<reference evidence="2 3" key="1">
    <citation type="journal article" date="2018" name="Sci. Rep.">
        <title>Comparative genomics provides insights into the lifestyle and reveals functional heterogeneity of dark septate endophytic fungi.</title>
        <authorList>
            <person name="Knapp D.G."/>
            <person name="Nemeth J.B."/>
            <person name="Barry K."/>
            <person name="Hainaut M."/>
            <person name="Henrissat B."/>
            <person name="Johnson J."/>
            <person name="Kuo A."/>
            <person name="Lim J.H.P."/>
            <person name="Lipzen A."/>
            <person name="Nolan M."/>
            <person name="Ohm R.A."/>
            <person name="Tamas L."/>
            <person name="Grigoriev I.V."/>
            <person name="Spatafora J.W."/>
            <person name="Nagy L.G."/>
            <person name="Kovacs G.M."/>
        </authorList>
    </citation>
    <scope>NUCLEOTIDE SEQUENCE [LARGE SCALE GENOMIC DNA]</scope>
    <source>
        <strain evidence="2 3">DSE2036</strain>
    </source>
</reference>